<organism evidence="1 2">
    <name type="scientific">Streptomyces silvisoli</name>
    <dbReference type="NCBI Taxonomy" id="3034235"/>
    <lineage>
        <taxon>Bacteria</taxon>
        <taxon>Bacillati</taxon>
        <taxon>Actinomycetota</taxon>
        <taxon>Actinomycetes</taxon>
        <taxon>Kitasatosporales</taxon>
        <taxon>Streptomycetaceae</taxon>
        <taxon>Streptomyces</taxon>
    </lineage>
</organism>
<dbReference type="Proteomes" id="UP001216579">
    <property type="component" value="Unassembled WGS sequence"/>
</dbReference>
<evidence type="ECO:0000313" key="2">
    <source>
        <dbReference type="Proteomes" id="UP001216579"/>
    </source>
</evidence>
<dbReference type="NCBIfam" id="TIGR03296">
    <property type="entry name" value="M6dom_TIGR03296"/>
    <property type="match status" value="1"/>
</dbReference>
<evidence type="ECO:0000313" key="1">
    <source>
        <dbReference type="EMBL" id="MDF3293967.1"/>
    </source>
</evidence>
<sequence length="415" mass="45444">MRRAKRREGHIWWKAAAMAGVLLLGGGSSTLIGPTASSAPPTSATPSGRPCALRAHRGTEMSEGFAALRDPAYARSTGEVRALTLFIDFPDAPARESAGSRYAEFFPFVPRWYARASYGRLRYHVFPVLRYFRMPRTFESYGITRGYGWSVHRAMMRDLAAVVGRSVDFRGYDLVNVIATPNAGPPADETVLSVTWTGGTAARTEDGTHLDRVSMIYGHDQAGPRVLAHENGHILGLPDLYAADDFHRTDRLAGQWDIMSLDWGLQSDPFAWHKWRLGWLDDAQVGCVTRPGARIFQLAPLELPGGRKAVVIPYGRRAAYVVEARTARGNDASACSEGVLVYRVRTDVDTGDGPIKVIDAHPGTTACEFSSGSFNSLNDAPYRAGERFADRDKGIGVDVLARDADGGWTIRVTKK</sequence>
<dbReference type="PANTHER" id="PTHR41775">
    <property type="entry name" value="SECRETED PROTEIN-RELATED"/>
    <property type="match status" value="1"/>
</dbReference>
<dbReference type="RefSeq" id="WP_276096802.1">
    <property type="nucleotide sequence ID" value="NZ_JARJBC010000032.1"/>
</dbReference>
<dbReference type="EMBL" id="JARJBC010000032">
    <property type="protein sequence ID" value="MDF3293967.1"/>
    <property type="molecule type" value="Genomic_DNA"/>
</dbReference>
<dbReference type="InterPro" id="IPR008757">
    <property type="entry name" value="Peptidase_M6-like_domain"/>
</dbReference>
<comment type="caution">
    <text evidence="1">The sequence shown here is derived from an EMBL/GenBank/DDBJ whole genome shotgun (WGS) entry which is preliminary data.</text>
</comment>
<dbReference type="GO" id="GO:0008237">
    <property type="term" value="F:metallopeptidase activity"/>
    <property type="evidence" value="ECO:0007669"/>
    <property type="project" value="UniProtKB-KW"/>
</dbReference>
<name>A0ABT5ZVX8_9ACTN</name>
<keyword evidence="1" id="KW-0482">Metalloprotease</keyword>
<keyword evidence="1" id="KW-0378">Hydrolase</keyword>
<keyword evidence="2" id="KW-1185">Reference proteome</keyword>
<proteinExistence type="predicted"/>
<gene>
    <name evidence="1" type="ORF">P3G67_33100</name>
</gene>
<keyword evidence="1" id="KW-0645">Protease</keyword>
<dbReference type="PANTHER" id="PTHR41775:SF1">
    <property type="entry name" value="PEPTIDASE M6-LIKE DOMAIN-CONTAINING PROTEIN"/>
    <property type="match status" value="1"/>
</dbReference>
<dbReference type="SUPFAM" id="SSF55486">
    <property type="entry name" value="Metalloproteases ('zincins'), catalytic domain"/>
    <property type="match status" value="1"/>
</dbReference>
<reference evidence="1 2" key="1">
    <citation type="submission" date="2023-03" db="EMBL/GenBank/DDBJ databases">
        <title>Draft genome sequence of Streptomyces sp. RB6PN23 isolated from peat swamp forest in Thailand.</title>
        <authorList>
            <person name="Klaysubun C."/>
            <person name="Duangmal K."/>
        </authorList>
    </citation>
    <scope>NUCLEOTIDE SEQUENCE [LARGE SCALE GENOMIC DNA]</scope>
    <source>
        <strain evidence="1 2">RB6PN23</strain>
    </source>
</reference>
<accession>A0ABT5ZVX8</accession>
<protein>
    <submittedName>
        <fullName evidence="1">M6 family metalloprotease domain-containing protein</fullName>
    </submittedName>
</protein>